<comment type="similarity">
    <text evidence="2 6">Belongs to the plant self-incompatibility (S1) protein family.</text>
</comment>
<dbReference type="AlphaFoldDB" id="A0A7N0TPE9"/>
<sequence length="155" mass="17801">MNTKGVIVGVYTVFVFVVVVLVSMNFSQAECQGFFPKYIAEIINGIGPGINVHCKSKDDDLGRHYIAPGQAYSFSFRPNIFGVTLFYCSADWNGRTEYFNAFDGEDVFCQTNNCWCSWKLTPDKYCFVNNHSGDHEFDFCRPWKPKYEDNVKHAR</sequence>
<reference evidence="8" key="1">
    <citation type="submission" date="2021-01" db="UniProtKB">
        <authorList>
            <consortium name="EnsemblPlants"/>
        </authorList>
    </citation>
    <scope>IDENTIFICATION</scope>
</reference>
<evidence type="ECO:0000313" key="8">
    <source>
        <dbReference type="EnsemblPlants" id="Kaladp0040s0450.1.v1.1.CDS.1"/>
    </source>
</evidence>
<keyword evidence="5" id="KW-0732">Signal</keyword>
<evidence type="ECO:0000256" key="2">
    <source>
        <dbReference type="ARBA" id="ARBA00005581"/>
    </source>
</evidence>
<evidence type="ECO:0000313" key="9">
    <source>
        <dbReference type="Proteomes" id="UP000594263"/>
    </source>
</evidence>
<keyword evidence="4 6" id="KW-0964">Secreted</keyword>
<dbReference type="Gramene" id="Kaladp0040s0450.1.v1.1">
    <property type="protein sequence ID" value="Kaladp0040s0450.1.v1.1.CDS.1"/>
    <property type="gene ID" value="Kaladp0040s0450.v1.1"/>
</dbReference>
<comment type="subcellular location">
    <subcellularLocation>
        <location evidence="1 6">Secreted</location>
    </subcellularLocation>
</comment>
<protein>
    <recommendedName>
        <fullName evidence="6">S-protein homolog</fullName>
    </recommendedName>
</protein>
<organism evidence="8 9">
    <name type="scientific">Kalanchoe fedtschenkoi</name>
    <name type="common">Lavender scallops</name>
    <name type="synonym">South American air plant</name>
    <dbReference type="NCBI Taxonomy" id="63787"/>
    <lineage>
        <taxon>Eukaryota</taxon>
        <taxon>Viridiplantae</taxon>
        <taxon>Streptophyta</taxon>
        <taxon>Embryophyta</taxon>
        <taxon>Tracheophyta</taxon>
        <taxon>Spermatophyta</taxon>
        <taxon>Magnoliopsida</taxon>
        <taxon>eudicotyledons</taxon>
        <taxon>Gunneridae</taxon>
        <taxon>Pentapetalae</taxon>
        <taxon>Saxifragales</taxon>
        <taxon>Crassulaceae</taxon>
        <taxon>Kalanchoe</taxon>
    </lineage>
</organism>
<dbReference type="PANTHER" id="PTHR31232">
    <property type="match status" value="1"/>
</dbReference>
<evidence type="ECO:0000256" key="6">
    <source>
        <dbReference type="RuleBase" id="RU367044"/>
    </source>
</evidence>
<dbReference type="InterPro" id="IPR010264">
    <property type="entry name" value="Self-incomp_S1"/>
</dbReference>
<feature type="transmembrane region" description="Helical" evidence="7">
    <location>
        <begin position="6"/>
        <end position="27"/>
    </location>
</feature>
<evidence type="ECO:0000256" key="3">
    <source>
        <dbReference type="ARBA" id="ARBA00022471"/>
    </source>
</evidence>
<keyword evidence="9" id="KW-1185">Reference proteome</keyword>
<keyword evidence="3 6" id="KW-0713">Self-incompatibility</keyword>
<dbReference type="Pfam" id="PF05938">
    <property type="entry name" value="Self-incomp_S1"/>
    <property type="match status" value="1"/>
</dbReference>
<accession>A0A7N0TPE9</accession>
<proteinExistence type="inferred from homology"/>
<keyword evidence="7" id="KW-0812">Transmembrane</keyword>
<dbReference type="OMA" id="HCESADY"/>
<dbReference type="GO" id="GO:0060320">
    <property type="term" value="P:rejection of self pollen"/>
    <property type="evidence" value="ECO:0007669"/>
    <property type="project" value="UniProtKB-KW"/>
</dbReference>
<name>A0A7N0TPE9_KALFE</name>
<dbReference type="GO" id="GO:0005576">
    <property type="term" value="C:extracellular region"/>
    <property type="evidence" value="ECO:0007669"/>
    <property type="project" value="UniProtKB-SubCell"/>
</dbReference>
<evidence type="ECO:0000256" key="1">
    <source>
        <dbReference type="ARBA" id="ARBA00004613"/>
    </source>
</evidence>
<keyword evidence="7" id="KW-1133">Transmembrane helix</keyword>
<evidence type="ECO:0000256" key="5">
    <source>
        <dbReference type="ARBA" id="ARBA00022729"/>
    </source>
</evidence>
<evidence type="ECO:0000256" key="7">
    <source>
        <dbReference type="SAM" id="Phobius"/>
    </source>
</evidence>
<dbReference type="EnsemblPlants" id="Kaladp0040s0450.1.v1.1">
    <property type="protein sequence ID" value="Kaladp0040s0450.1.v1.1.CDS.1"/>
    <property type="gene ID" value="Kaladp0040s0450.v1.1"/>
</dbReference>
<evidence type="ECO:0000256" key="4">
    <source>
        <dbReference type="ARBA" id="ARBA00022525"/>
    </source>
</evidence>
<dbReference type="PANTHER" id="PTHR31232:SF149">
    <property type="entry name" value="S-PROTEIN HOMOLOG"/>
    <property type="match status" value="1"/>
</dbReference>
<dbReference type="Proteomes" id="UP000594263">
    <property type="component" value="Unplaced"/>
</dbReference>
<keyword evidence="7" id="KW-0472">Membrane</keyword>